<proteinExistence type="predicted"/>
<dbReference type="SUPFAM" id="SSF48371">
    <property type="entry name" value="ARM repeat"/>
    <property type="match status" value="1"/>
</dbReference>
<dbReference type="Pfam" id="PF08713">
    <property type="entry name" value="DNA_alkylation"/>
    <property type="match status" value="1"/>
</dbReference>
<organism evidence="1 2">
    <name type="scientific">Cohnella rhizosphaerae</name>
    <dbReference type="NCBI Taxonomy" id="1457232"/>
    <lineage>
        <taxon>Bacteria</taxon>
        <taxon>Bacillati</taxon>
        <taxon>Bacillota</taxon>
        <taxon>Bacilli</taxon>
        <taxon>Bacillales</taxon>
        <taxon>Paenibacillaceae</taxon>
        <taxon>Cohnella</taxon>
    </lineage>
</organism>
<gene>
    <name evidence="1" type="ORF">OMP40_02400</name>
</gene>
<dbReference type="InterPro" id="IPR016024">
    <property type="entry name" value="ARM-type_fold"/>
</dbReference>
<comment type="caution">
    <text evidence="1">The sequence shown here is derived from an EMBL/GenBank/DDBJ whole genome shotgun (WGS) entry which is preliminary data.</text>
</comment>
<dbReference type="Gene3D" id="1.25.10.90">
    <property type="match status" value="1"/>
</dbReference>
<dbReference type="EMBL" id="JAPDIA010000001">
    <property type="protein sequence ID" value="MDG0808387.1"/>
    <property type="molecule type" value="Genomic_DNA"/>
</dbReference>
<dbReference type="Proteomes" id="UP001153404">
    <property type="component" value="Unassembled WGS sequence"/>
</dbReference>
<protein>
    <submittedName>
        <fullName evidence="1">DNA alkylation repair protein</fullName>
    </submittedName>
</protein>
<dbReference type="RefSeq" id="WP_277528828.1">
    <property type="nucleotide sequence ID" value="NZ_JAPDIA010000001.1"/>
</dbReference>
<keyword evidence="2" id="KW-1185">Reference proteome</keyword>
<reference evidence="1" key="1">
    <citation type="submission" date="2022-10" db="EMBL/GenBank/DDBJ databases">
        <title>Comparative genomic analysis of Cohnella hashimotonis sp. nov., isolated from the International Space Station.</title>
        <authorList>
            <person name="Simpson A."/>
            <person name="Venkateswaran K."/>
        </authorList>
    </citation>
    <scope>NUCLEOTIDE SEQUENCE</scope>
    <source>
        <strain evidence="1">DSM 28161</strain>
    </source>
</reference>
<dbReference type="CDD" id="cd06561">
    <property type="entry name" value="AlkD_like"/>
    <property type="match status" value="1"/>
</dbReference>
<sequence length="235" mass="27119">MNGQSIREQLEALAEPGYQKFASSLIPNIDNLMGVRLPALRRIAIAAARDDWRAWLAAAGNDYFEEIMLQAMIIGYAEMEPAERLRYIADFVPKIDNWSVCDRFCLGLKFARRNQAAVWAFLQPYLKSAREYDIRFGVVMLLEHFIDEVYVDDVLKSMDEVSHEGYYVKMAVAWAISMCYVKFPERTESYLAGCALDDFTFNKSLQKIVESYRVSADAKQRIRGMRRGVRGRRQP</sequence>
<evidence type="ECO:0000313" key="1">
    <source>
        <dbReference type="EMBL" id="MDG0808387.1"/>
    </source>
</evidence>
<dbReference type="InterPro" id="IPR014825">
    <property type="entry name" value="DNA_alkylation"/>
</dbReference>
<evidence type="ECO:0000313" key="2">
    <source>
        <dbReference type="Proteomes" id="UP001153404"/>
    </source>
</evidence>
<dbReference type="PANTHER" id="PTHR34070">
    <property type="entry name" value="ARMADILLO-TYPE FOLD"/>
    <property type="match status" value="1"/>
</dbReference>
<dbReference type="AlphaFoldDB" id="A0A9X4KUF5"/>
<dbReference type="PANTHER" id="PTHR34070:SF1">
    <property type="entry name" value="DNA ALKYLATION REPAIR PROTEIN"/>
    <property type="match status" value="1"/>
</dbReference>
<accession>A0A9X4KUF5</accession>
<name>A0A9X4KUF5_9BACL</name>